<comment type="caution">
    <text evidence="2">The sequence shown here is derived from an EMBL/GenBank/DDBJ whole genome shotgun (WGS) entry which is preliminary data.</text>
</comment>
<protein>
    <recommendedName>
        <fullName evidence="1">TniQ domain-containing protein</fullName>
    </recommendedName>
</protein>
<name>A0A7I7ZRW4_9MYCO</name>
<gene>
    <name evidence="2" type="ORF">C1S79_26090</name>
</gene>
<organism evidence="2 3">
    <name type="scientific">Mycolicibacterium phocaicum</name>
    <dbReference type="NCBI Taxonomy" id="319706"/>
    <lineage>
        <taxon>Bacteria</taxon>
        <taxon>Bacillati</taxon>
        <taxon>Actinomycetota</taxon>
        <taxon>Actinomycetes</taxon>
        <taxon>Mycobacteriales</taxon>
        <taxon>Mycobacteriaceae</taxon>
        <taxon>Mycolicibacterium</taxon>
    </lineage>
</organism>
<accession>A0A7I7ZRW4</accession>
<dbReference type="Pfam" id="PF06527">
    <property type="entry name" value="TniQ"/>
    <property type="match status" value="1"/>
</dbReference>
<reference evidence="2 3" key="1">
    <citation type="submission" date="2018-01" db="EMBL/GenBank/DDBJ databases">
        <title>Comparative genomics of Mycobacterium mucogenicum and Mycobacterium neoaurum clade members emphasizing tRNA and non-coding RNA.</title>
        <authorList>
            <person name="Behra P.R.K."/>
            <person name="Pettersson B.M.F."/>
            <person name="Das S."/>
            <person name="Dasgupta S."/>
            <person name="Kirsebom L.A."/>
        </authorList>
    </citation>
    <scope>NUCLEOTIDE SEQUENCE [LARGE SCALE GENOMIC DNA]</scope>
    <source>
        <strain evidence="2 3">DSM 45104</strain>
    </source>
</reference>
<proteinExistence type="predicted"/>
<sequence length="385" mass="43747">MLARLPIPAGPARHEIVQSYLTRLAVLHGLPARELWEHVATTNTAHQTGRARGRVVLAERLAFVTGRQVEHLGLALPELRDPAPDWAAWRHQSQPGCGRCDARHDGGPVLRLLPHHHYVCTRHRYWIGPPDAGQQPTPLHDRVGDQIVAAQHRHNRMLARYGSAAVFDAVLTGFLICGHFWTRWPQRDRATEAVRRWEQRARWLIPPGTEPITYSTSLLFAAVYPEAVSLAELTAHPTWRQLAHGDTAEQRVFLTEACRRLGRAVPDLEDDRADAIRHWMIFDSHRPPSRPDKTFPETREYRATRPANPNSASRERTEREARWFAVKRCGGSSIVHHRHVRPVLVREWATEMADMTATISASASLHDYGGIRTQEYARQHAPNAK</sequence>
<dbReference type="RefSeq" id="WP_197746729.1">
    <property type="nucleotide sequence ID" value="NZ_AP022616.1"/>
</dbReference>
<feature type="domain" description="TniQ" evidence="1">
    <location>
        <begin position="8"/>
        <end position="85"/>
    </location>
</feature>
<evidence type="ECO:0000259" key="1">
    <source>
        <dbReference type="Pfam" id="PF06527"/>
    </source>
</evidence>
<dbReference type="EMBL" id="POTM01000061">
    <property type="protein sequence ID" value="TLH60336.1"/>
    <property type="molecule type" value="Genomic_DNA"/>
</dbReference>
<evidence type="ECO:0000313" key="2">
    <source>
        <dbReference type="EMBL" id="TLH60336.1"/>
    </source>
</evidence>
<dbReference type="InterPro" id="IPR009492">
    <property type="entry name" value="TniQ"/>
</dbReference>
<dbReference type="Proteomes" id="UP000309984">
    <property type="component" value="Unassembled WGS sequence"/>
</dbReference>
<dbReference type="AlphaFoldDB" id="A0A7I7ZRW4"/>
<keyword evidence="3" id="KW-1185">Reference proteome</keyword>
<evidence type="ECO:0000313" key="3">
    <source>
        <dbReference type="Proteomes" id="UP000309984"/>
    </source>
</evidence>